<keyword evidence="2" id="KW-0614">Plasmid</keyword>
<protein>
    <submittedName>
        <fullName evidence="2">Uncharacterized protein</fullName>
    </submittedName>
</protein>
<evidence type="ECO:0000313" key="2">
    <source>
        <dbReference type="EMBL" id="QDD71332.1"/>
    </source>
</evidence>
<proteinExistence type="predicted"/>
<dbReference type="Proteomes" id="UP000312326">
    <property type="component" value="Plasmid pPMRA301"/>
</dbReference>
<accession>A0A5E8CR24</accession>
<geneLocation type="plasmid" evidence="2">
    <name>pPMRA301</name>
</geneLocation>
<evidence type="ECO:0000313" key="1">
    <source>
        <dbReference type="EMBL" id="QDD71322.1"/>
    </source>
</evidence>
<organism evidence="2 3">
    <name type="scientific">Lactobacillus amylovorus</name>
    <dbReference type="NCBI Taxonomy" id="1604"/>
    <lineage>
        <taxon>Bacteria</taxon>
        <taxon>Bacillati</taxon>
        <taxon>Bacillota</taxon>
        <taxon>Bacilli</taxon>
        <taxon>Lactobacillales</taxon>
        <taxon>Lactobacillaceae</taxon>
        <taxon>Lactobacillus</taxon>
    </lineage>
</organism>
<dbReference type="EMBL" id="CP029755">
    <property type="protein sequence ID" value="QDD71332.1"/>
    <property type="molecule type" value="Genomic_DNA"/>
</dbReference>
<dbReference type="RefSeq" id="WP_139962615.1">
    <property type="nucleotide sequence ID" value="NZ_CP029755.1"/>
</dbReference>
<geneLocation type="plasmid" evidence="3">
    <name>ppmra301</name>
</geneLocation>
<gene>
    <name evidence="1" type="ORF">DM298_10620</name>
    <name evidence="2" type="ORF">DM298_10695</name>
</gene>
<reference evidence="2 3" key="1">
    <citation type="submission" date="2018-06" db="EMBL/GenBank/DDBJ databases">
        <title>Complete genome sequnece of Lactobacillus amylovorus PMRA3.</title>
        <authorList>
            <person name="Nam Y.-D."/>
            <person name="Chung W.-H."/>
            <person name="Park Y.S."/>
            <person name="Kang J."/>
        </authorList>
    </citation>
    <scope>NUCLEOTIDE SEQUENCE [LARGE SCALE GENOMIC DNA]</scope>
    <source>
        <strain evidence="2 3">PMRA3</strain>
        <plasmid evidence="3">ppmra301</plasmid>
        <plasmid evidence="2">pPMRA301</plasmid>
    </source>
</reference>
<name>A0A5E8CR24_LACAM</name>
<evidence type="ECO:0000313" key="3">
    <source>
        <dbReference type="Proteomes" id="UP000312326"/>
    </source>
</evidence>
<dbReference type="AlphaFoldDB" id="A0A5E8CR24"/>
<dbReference type="EMBL" id="CP029755">
    <property type="protein sequence ID" value="QDD71322.1"/>
    <property type="molecule type" value="Genomic_DNA"/>
</dbReference>
<sequence length="62" mass="7390">MKRAIFNDITSMLFNTTELEHAKIMLTWNSQDFSTTRFGLSVSWLERNKYGFQEHADHFIAY</sequence>